<dbReference type="Gene3D" id="3.40.50.1820">
    <property type="entry name" value="alpha/beta hydrolase"/>
    <property type="match status" value="1"/>
</dbReference>
<dbReference type="InterPro" id="IPR029058">
    <property type="entry name" value="AB_hydrolase_fold"/>
</dbReference>
<keyword evidence="2" id="KW-1185">Reference proteome</keyword>
<comment type="caution">
    <text evidence="1">The sequence shown here is derived from an EMBL/GenBank/DDBJ whole genome shotgun (WGS) entry which is preliminary data.</text>
</comment>
<dbReference type="EMBL" id="QZWG01000002">
    <property type="protein sequence ID" value="RZC27200.1"/>
    <property type="molecule type" value="Genomic_DNA"/>
</dbReference>
<dbReference type="AlphaFoldDB" id="A0A445LVF0"/>
<dbReference type="PANTHER" id="PTHR31479">
    <property type="entry name" value="ALPHA/BETA-HYDROLASES SUPERFAMILY PROTEIN"/>
    <property type="match status" value="1"/>
</dbReference>
<evidence type="ECO:0000313" key="2">
    <source>
        <dbReference type="Proteomes" id="UP000289340"/>
    </source>
</evidence>
<reference evidence="1 2" key="1">
    <citation type="submission" date="2018-09" db="EMBL/GenBank/DDBJ databases">
        <title>A high-quality reference genome of wild soybean provides a powerful tool to mine soybean genomes.</title>
        <authorList>
            <person name="Xie M."/>
            <person name="Chung C.Y.L."/>
            <person name="Li M.-W."/>
            <person name="Wong F.-L."/>
            <person name="Chan T.-F."/>
            <person name="Lam H.-M."/>
        </authorList>
    </citation>
    <scope>NUCLEOTIDE SEQUENCE [LARGE SCALE GENOMIC DNA]</scope>
    <source>
        <strain evidence="2">cv. W05</strain>
        <tissue evidence="1">Hypocotyl of etiolated seedlings</tissue>
    </source>
</reference>
<accession>A0A445LVF0</accession>
<protein>
    <submittedName>
        <fullName evidence="1">GDSL esterase/lipase</fullName>
    </submittedName>
</protein>
<name>A0A445LVF0_GLYSO</name>
<proteinExistence type="predicted"/>
<sequence>MAVSSETQLDGKPSGPPNLRSLTWRDLINSSWKDTNYKRVAMASLVRAVYMLELDRQENRTQENALAPSWWIPFKYKLTQILIDERDESIFGAIFEWDRSAALADFLPIRPKGAPKAVLALRGTLLRSATRQRDIEDDIRFAAWESLKGSFRFKVTLEALQSVSGAYGSRNVCIAGHSLGAGFGLQVGKELAKEGINVEAHLFNPPSVSLAMNIEYIEEKAGYVWNGLKSMITSGSEAQVSNDGDKTHGIRLKQVIQGILDAGFGVGNRVPHLYINSSDYISCFYFYADGTREITEEENMGPAYGKNSAKLFVVSKENQEFLEAHSLKQWWSSDAELDQDTHNSKLISKQLRSLNIATPSLVFFLLYPHIVSFAMSHSNIRETTGFVWNILKSMPLSIGKAQVSNDGDNTSSVGLKGWIPQLSGLKDAGFWVRKCVSYLYDYKNDGMGKRMVDKENKVPINEQNLFVVSKEKQKFFAARGLEQWWPSEAELVQVIHNRKHISWQLRYLYTSTHWEATHLLSPPFVSLAMSLSNIGEREEFVWKWNSLKSMLPSSSETQGTVSNDRHKTSDAGLKSWIPQLSGLKDASFVLRKWVPHMYSNNTDYISSQLQSLYSSTPSQVSRLFSNLPSVLPDMSLRNTREKAEFVCESQVSNDKTSGTGLKSWIPQLSSLKDAGFGASKWISQVYAHESNGTTENIGPSLEKNEA</sequence>
<gene>
    <name evidence="1" type="ORF">D0Y65_005373</name>
</gene>
<dbReference type="Gramene" id="XM_028364438.1">
    <property type="protein sequence ID" value="XP_028220239.1"/>
    <property type="gene ID" value="LOC114401856"/>
</dbReference>
<evidence type="ECO:0000313" key="1">
    <source>
        <dbReference type="EMBL" id="RZC27200.1"/>
    </source>
</evidence>
<organism evidence="1 2">
    <name type="scientific">Glycine soja</name>
    <name type="common">Wild soybean</name>
    <dbReference type="NCBI Taxonomy" id="3848"/>
    <lineage>
        <taxon>Eukaryota</taxon>
        <taxon>Viridiplantae</taxon>
        <taxon>Streptophyta</taxon>
        <taxon>Embryophyta</taxon>
        <taxon>Tracheophyta</taxon>
        <taxon>Spermatophyta</taxon>
        <taxon>Magnoliopsida</taxon>
        <taxon>eudicotyledons</taxon>
        <taxon>Gunneridae</taxon>
        <taxon>Pentapetalae</taxon>
        <taxon>rosids</taxon>
        <taxon>fabids</taxon>
        <taxon>Fabales</taxon>
        <taxon>Fabaceae</taxon>
        <taxon>Papilionoideae</taxon>
        <taxon>50 kb inversion clade</taxon>
        <taxon>NPAAA clade</taxon>
        <taxon>indigoferoid/millettioid clade</taxon>
        <taxon>Phaseoleae</taxon>
        <taxon>Glycine</taxon>
        <taxon>Glycine subgen. Soja</taxon>
    </lineage>
</organism>
<dbReference type="Proteomes" id="UP000289340">
    <property type="component" value="Chromosome 2"/>
</dbReference>
<dbReference type="SUPFAM" id="SSF53474">
    <property type="entry name" value="alpha/beta-Hydrolases"/>
    <property type="match status" value="1"/>
</dbReference>
<dbReference type="PANTHER" id="PTHR31479:SF3">
    <property type="entry name" value="ALPHA_BETA-HYDROLASES SUPERFAMILY PROTEIN"/>
    <property type="match status" value="1"/>
</dbReference>